<sequence length="255" mass="28711">YFTMWNMGFKYSFSPIMASNSQYTSPQLTRQFLFKGALSALLGAILGIIGSLIVNCTLVEISLSVFFSMYFGILFITVGVVLIWRLSVNNSEEARARRGQLLFFAGMIICSGMLCFILKRNWFMGLNPIFKVPIYSLLGVSVAFALTFSIVDMMNYLVGFFHISLSKSLVESKSQVYLVLCIALAMGGIFGFIFGVMDVEDASTYQIKLALLREEHYCYPIGAILGGVAGFGNEYLRQKWEQQSKRWQSEFDDEV</sequence>
<comment type="caution">
    <text evidence="2">The sequence shown here is derived from an EMBL/GenBank/DDBJ whole genome shotgun (WGS) entry which is preliminary data.</text>
</comment>
<name>A0ABQ7JEJ1_9APIC</name>
<feature type="transmembrane region" description="Helical" evidence="1">
    <location>
        <begin position="100"/>
        <end position="122"/>
    </location>
</feature>
<feature type="transmembrane region" description="Helical" evidence="1">
    <location>
        <begin position="176"/>
        <end position="197"/>
    </location>
</feature>
<feature type="transmembrane region" description="Helical" evidence="1">
    <location>
        <begin position="32"/>
        <end position="54"/>
    </location>
</feature>
<accession>A0ABQ7JEJ1</accession>
<reference evidence="2 3" key="1">
    <citation type="journal article" date="2020" name="bioRxiv">
        <title>Metabolic contributions of an alphaproteobacterial endosymbiont in the apicomplexan Cardiosporidium cionae.</title>
        <authorList>
            <person name="Hunter E.S."/>
            <person name="Paight C.J."/>
            <person name="Lane C.E."/>
        </authorList>
    </citation>
    <scope>NUCLEOTIDE SEQUENCE [LARGE SCALE GENOMIC DNA]</scope>
    <source>
        <strain evidence="2">ESH_2018</strain>
    </source>
</reference>
<evidence type="ECO:0000313" key="3">
    <source>
        <dbReference type="Proteomes" id="UP000823046"/>
    </source>
</evidence>
<protein>
    <submittedName>
        <fullName evidence="2">Membrane protein</fullName>
    </submittedName>
</protein>
<proteinExistence type="predicted"/>
<dbReference type="Proteomes" id="UP000823046">
    <property type="component" value="Unassembled WGS sequence"/>
</dbReference>
<feature type="transmembrane region" description="Helical" evidence="1">
    <location>
        <begin position="66"/>
        <end position="88"/>
    </location>
</feature>
<feature type="transmembrane region" description="Helical" evidence="1">
    <location>
        <begin position="217"/>
        <end position="236"/>
    </location>
</feature>
<evidence type="ECO:0000313" key="2">
    <source>
        <dbReference type="EMBL" id="KAF8822425.1"/>
    </source>
</evidence>
<keyword evidence="3" id="KW-1185">Reference proteome</keyword>
<feature type="transmembrane region" description="Helical" evidence="1">
    <location>
        <begin position="134"/>
        <end position="155"/>
    </location>
</feature>
<feature type="non-terminal residue" evidence="2">
    <location>
        <position position="1"/>
    </location>
</feature>
<keyword evidence="1" id="KW-1133">Transmembrane helix</keyword>
<keyword evidence="1" id="KW-0812">Transmembrane</keyword>
<gene>
    <name evidence="2" type="ORF">IE077_003809</name>
</gene>
<keyword evidence="1" id="KW-0472">Membrane</keyword>
<organism evidence="2 3">
    <name type="scientific">Cardiosporidium cionae</name>
    <dbReference type="NCBI Taxonomy" id="476202"/>
    <lineage>
        <taxon>Eukaryota</taxon>
        <taxon>Sar</taxon>
        <taxon>Alveolata</taxon>
        <taxon>Apicomplexa</taxon>
        <taxon>Aconoidasida</taxon>
        <taxon>Nephromycida</taxon>
        <taxon>Cardiosporidium</taxon>
    </lineage>
</organism>
<evidence type="ECO:0000256" key="1">
    <source>
        <dbReference type="SAM" id="Phobius"/>
    </source>
</evidence>
<dbReference type="EMBL" id="JADAQX010000056">
    <property type="protein sequence ID" value="KAF8822425.1"/>
    <property type="molecule type" value="Genomic_DNA"/>
</dbReference>